<dbReference type="GO" id="GO:1904680">
    <property type="term" value="F:peptide transmembrane transporter activity"/>
    <property type="evidence" value="ECO:0007669"/>
    <property type="project" value="TreeGrafter"/>
</dbReference>
<dbReference type="GO" id="GO:0015833">
    <property type="term" value="P:peptide transport"/>
    <property type="evidence" value="ECO:0007669"/>
    <property type="project" value="TreeGrafter"/>
</dbReference>
<evidence type="ECO:0000256" key="4">
    <source>
        <dbReference type="ARBA" id="ARBA00022729"/>
    </source>
</evidence>
<dbReference type="InterPro" id="IPR000914">
    <property type="entry name" value="SBP_5_dom"/>
</dbReference>
<dbReference type="PANTHER" id="PTHR30290">
    <property type="entry name" value="PERIPLASMIC BINDING COMPONENT OF ABC TRANSPORTER"/>
    <property type="match status" value="1"/>
</dbReference>
<dbReference type="Gene3D" id="3.10.105.10">
    <property type="entry name" value="Dipeptide-binding Protein, Domain 3"/>
    <property type="match status" value="1"/>
</dbReference>
<dbReference type="NCBIfam" id="TIGR01409">
    <property type="entry name" value="TAT_signal_seq"/>
    <property type="match status" value="1"/>
</dbReference>
<dbReference type="Gene3D" id="3.40.190.10">
    <property type="entry name" value="Periplasmic binding protein-like II"/>
    <property type="match status" value="1"/>
</dbReference>
<dbReference type="PROSITE" id="PS51318">
    <property type="entry name" value="TAT"/>
    <property type="match status" value="1"/>
</dbReference>
<dbReference type="InterPro" id="IPR030678">
    <property type="entry name" value="Peptide/Ni-bd"/>
</dbReference>
<sequence length="516" mass="56183">MVTTSRRDFLKTGSAGVAAAAAFAVLGPLGEARAQSESGVLRMAWSGSAQILDPASQNLLDEFQFSRLVYETLTELGSDMVPKPLLAKTWTVSDDGLTWTFTLADDAKFHSGKPFTADDVEFTFSRLLDPENPVNGSSFYDAVKSVQAVDDHTVAFELKYPYADFLTALALNYGSILPAGATKESLANAPDGTGPYQMTEFVPGTRLVYKGNKDYRTPEAVGLDEIRQETIAQANAQISSLTSGHVDLINQVSPQFVPQLDGRKGLALEKSSGAGFHSVYINTSDERFAKPQVREAMRLMMDRPALAQIAYAGLATPTADNVILTSNPFFDADVKPPAVDVEKAKALMAEAGYPSGFSANIYTTTERFGLQKMAVAYAAMLKPIGIDLKIVTWTNGDLGTQAYRKKELVTFYWGVQAGADASVAPFYESNGSYNGGASEPPYFSDPELDELIHQGKVELDTNKRKAIYDKIQEIIATRGYVLVPYEVPLVVALSEKVQNFHAFPRGFHDFKYVTIA</sequence>
<evidence type="ECO:0000256" key="3">
    <source>
        <dbReference type="ARBA" id="ARBA00022448"/>
    </source>
</evidence>
<dbReference type="CDD" id="cd08503">
    <property type="entry name" value="PBP2_NikA_DppA_OppA_like_17"/>
    <property type="match status" value="1"/>
</dbReference>
<comment type="subcellular location">
    <subcellularLocation>
        <location evidence="1">Periplasm</location>
    </subcellularLocation>
</comment>
<evidence type="ECO:0000259" key="5">
    <source>
        <dbReference type="Pfam" id="PF00496"/>
    </source>
</evidence>
<evidence type="ECO:0000313" key="6">
    <source>
        <dbReference type="EMBL" id="TPW27338.1"/>
    </source>
</evidence>
<keyword evidence="4" id="KW-0732">Signal</keyword>
<keyword evidence="3" id="KW-0813">Transport</keyword>
<dbReference type="InterPro" id="IPR006311">
    <property type="entry name" value="TAT_signal"/>
</dbReference>
<dbReference type="Pfam" id="PF00496">
    <property type="entry name" value="SBP_bac_5"/>
    <property type="match status" value="1"/>
</dbReference>
<evidence type="ECO:0000256" key="2">
    <source>
        <dbReference type="ARBA" id="ARBA00005695"/>
    </source>
</evidence>
<dbReference type="GO" id="GO:0043190">
    <property type="term" value="C:ATP-binding cassette (ABC) transporter complex"/>
    <property type="evidence" value="ECO:0007669"/>
    <property type="project" value="InterPro"/>
</dbReference>
<proteinExistence type="inferred from homology"/>
<dbReference type="RefSeq" id="WP_141150874.1">
    <property type="nucleotide sequence ID" value="NZ_VHLG01000018.1"/>
</dbReference>
<dbReference type="SUPFAM" id="SSF53850">
    <property type="entry name" value="Periplasmic binding protein-like II"/>
    <property type="match status" value="1"/>
</dbReference>
<keyword evidence="7" id="KW-1185">Reference proteome</keyword>
<organism evidence="6 7">
    <name type="scientific">Martelella alba</name>
    <dbReference type="NCBI Taxonomy" id="2590451"/>
    <lineage>
        <taxon>Bacteria</taxon>
        <taxon>Pseudomonadati</taxon>
        <taxon>Pseudomonadota</taxon>
        <taxon>Alphaproteobacteria</taxon>
        <taxon>Hyphomicrobiales</taxon>
        <taxon>Aurantimonadaceae</taxon>
        <taxon>Martelella</taxon>
    </lineage>
</organism>
<name>A0A506U1F6_9HYPH</name>
<comment type="caution">
    <text evidence="6">The sequence shown here is derived from an EMBL/GenBank/DDBJ whole genome shotgun (WGS) entry which is preliminary data.</text>
</comment>
<dbReference type="PIRSF" id="PIRSF002741">
    <property type="entry name" value="MppA"/>
    <property type="match status" value="1"/>
</dbReference>
<dbReference type="Proteomes" id="UP000318801">
    <property type="component" value="Unassembled WGS sequence"/>
</dbReference>
<dbReference type="EMBL" id="VHLG01000018">
    <property type="protein sequence ID" value="TPW27338.1"/>
    <property type="molecule type" value="Genomic_DNA"/>
</dbReference>
<gene>
    <name evidence="6" type="ORF">FJU08_20230</name>
</gene>
<feature type="domain" description="Solute-binding protein family 5" evidence="5">
    <location>
        <begin position="82"/>
        <end position="432"/>
    </location>
</feature>
<dbReference type="OrthoDB" id="8144963at2"/>
<dbReference type="AlphaFoldDB" id="A0A506U1F6"/>
<dbReference type="PANTHER" id="PTHR30290:SF9">
    <property type="entry name" value="OLIGOPEPTIDE-BINDING PROTEIN APPA"/>
    <property type="match status" value="1"/>
</dbReference>
<comment type="similarity">
    <text evidence="2">Belongs to the bacterial solute-binding protein 5 family.</text>
</comment>
<evidence type="ECO:0000313" key="7">
    <source>
        <dbReference type="Proteomes" id="UP000318801"/>
    </source>
</evidence>
<dbReference type="InterPro" id="IPR019546">
    <property type="entry name" value="TAT_signal_bac_arc"/>
</dbReference>
<accession>A0A506U1F6</accession>
<dbReference type="GO" id="GO:0030288">
    <property type="term" value="C:outer membrane-bounded periplasmic space"/>
    <property type="evidence" value="ECO:0007669"/>
    <property type="project" value="UniProtKB-ARBA"/>
</dbReference>
<evidence type="ECO:0000256" key="1">
    <source>
        <dbReference type="ARBA" id="ARBA00004418"/>
    </source>
</evidence>
<dbReference type="InterPro" id="IPR039424">
    <property type="entry name" value="SBP_5"/>
</dbReference>
<protein>
    <submittedName>
        <fullName evidence="6">ABC transporter substrate-binding protein</fullName>
    </submittedName>
</protein>
<reference evidence="6 7" key="1">
    <citation type="submission" date="2019-06" db="EMBL/GenBank/DDBJ databases">
        <authorList>
            <person name="Li M."/>
        </authorList>
    </citation>
    <scope>NUCLEOTIDE SEQUENCE [LARGE SCALE GENOMIC DNA]</scope>
    <source>
        <strain evidence="6 7">BGMRC2036</strain>
    </source>
</reference>
<dbReference type="Gene3D" id="3.90.76.10">
    <property type="entry name" value="Dipeptide-binding Protein, Domain 1"/>
    <property type="match status" value="1"/>
</dbReference>